<keyword evidence="1 8" id="KW-0820">tRNA-binding</keyword>
<sequence length="406" mass="45258">MVALHELPYPTKRIREGGVEILIPDPNAYRRSDGVYEPAWAPVFYNPRMGFNRDIAVILAAAYRELAGLEKLVVVEPLAGSGVRALRYAVEAGAYVYAADIDPDAVHLARINIDINGVTDRVKIERADANEFMAKLRRSGVKPSIVDLDPFGSPAPFIDVAIQSIGVRGVLAATATDTAPLSGAHSRALRRRYDVKPARTAWEKEQAVRILAGYIIRRAASHEYGARILLAYYADYYVRVYAELRRGAGRADDSLSSLGYGAYCPYCGYTGYIQQPDTRCPYCSAPLQATGPLYTGPLCDPRLVQLMRRIAEERRHTLSDYERVAKLLSRLGEECSIVKPYYRLDRLCSLLRMNMPKPAKVVEALRYKGYRATLTHFDPRGFRTDAPHPVVVNTLVEMRASGTRQA</sequence>
<keyword evidence="4 8" id="KW-0949">S-adenosyl-L-methionine</keyword>
<keyword evidence="8" id="KW-0862">Zinc</keyword>
<dbReference type="FunFam" id="3.30.56.70:FF:000001">
    <property type="entry name" value="tRNA (guanine(26)-N(2))-dimethyltransferase"/>
    <property type="match status" value="1"/>
</dbReference>
<dbReference type="Gene3D" id="3.30.56.70">
    <property type="entry name" value="N2,N2-dimethylguanosine tRNA methyltransferase, C-terminal domain"/>
    <property type="match status" value="1"/>
</dbReference>
<evidence type="ECO:0000313" key="10">
    <source>
        <dbReference type="EMBL" id="KSW11349.1"/>
    </source>
</evidence>
<keyword evidence="6 8" id="KW-0694">RNA-binding</keyword>
<dbReference type="InterPro" id="IPR002905">
    <property type="entry name" value="Trm1"/>
</dbReference>
<evidence type="ECO:0000256" key="8">
    <source>
        <dbReference type="HAMAP-Rule" id="MF_00290"/>
    </source>
</evidence>
<dbReference type="SUPFAM" id="SSF53335">
    <property type="entry name" value="S-adenosyl-L-methionine-dependent methyltransferases"/>
    <property type="match status" value="1"/>
</dbReference>
<feature type="binding site" evidence="8">
    <location>
        <position position="84"/>
    </location>
    <ligand>
        <name>S-adenosyl-L-methionine</name>
        <dbReference type="ChEBI" id="CHEBI:59789"/>
    </ligand>
</feature>
<dbReference type="Proteomes" id="UP000053352">
    <property type="component" value="Unassembled WGS sequence"/>
</dbReference>
<organism evidence="10 11">
    <name type="scientific">Pyrodictium occultum</name>
    <dbReference type="NCBI Taxonomy" id="2309"/>
    <lineage>
        <taxon>Archaea</taxon>
        <taxon>Thermoproteota</taxon>
        <taxon>Thermoprotei</taxon>
        <taxon>Desulfurococcales</taxon>
        <taxon>Pyrodictiaceae</taxon>
        <taxon>Pyrodictium</taxon>
    </lineage>
</organism>
<keyword evidence="2 8" id="KW-0489">Methyltransferase</keyword>
<dbReference type="InterPro" id="IPR029063">
    <property type="entry name" value="SAM-dependent_MTases_sf"/>
</dbReference>
<dbReference type="GO" id="GO:0000049">
    <property type="term" value="F:tRNA binding"/>
    <property type="evidence" value="ECO:0007669"/>
    <property type="project" value="UniProtKB-UniRule"/>
</dbReference>
<dbReference type="NCBIfam" id="TIGR00308">
    <property type="entry name" value="TRM1"/>
    <property type="match status" value="1"/>
</dbReference>
<dbReference type="OrthoDB" id="372177at2157"/>
<comment type="catalytic activity">
    <reaction evidence="8">
        <text>guanosine(26) in tRNA + 2 S-adenosyl-L-methionine = N(2)-dimethylguanosine(26) in tRNA + 2 S-adenosyl-L-homocysteine + 2 H(+)</text>
        <dbReference type="Rhea" id="RHEA:43140"/>
        <dbReference type="Rhea" id="RHEA-COMP:10359"/>
        <dbReference type="Rhea" id="RHEA-COMP:10360"/>
        <dbReference type="ChEBI" id="CHEBI:15378"/>
        <dbReference type="ChEBI" id="CHEBI:57856"/>
        <dbReference type="ChEBI" id="CHEBI:59789"/>
        <dbReference type="ChEBI" id="CHEBI:74269"/>
        <dbReference type="ChEBI" id="CHEBI:74513"/>
        <dbReference type="EC" id="2.1.1.216"/>
    </reaction>
</comment>
<accession>A0A0V8RTE2</accession>
<evidence type="ECO:0000256" key="2">
    <source>
        <dbReference type="ARBA" id="ARBA00022603"/>
    </source>
</evidence>
<feature type="binding site" evidence="8">
    <location>
        <position position="128"/>
    </location>
    <ligand>
        <name>S-adenosyl-L-methionine</name>
        <dbReference type="ChEBI" id="CHEBI:59789"/>
    </ligand>
</feature>
<feature type="binding site" evidence="8">
    <location>
        <position position="264"/>
    </location>
    <ligand>
        <name>Zn(2+)</name>
        <dbReference type="ChEBI" id="CHEBI:29105"/>
    </ligand>
</feature>
<keyword evidence="11" id="KW-1185">Reference proteome</keyword>
<evidence type="ECO:0000256" key="5">
    <source>
        <dbReference type="ARBA" id="ARBA00022694"/>
    </source>
</evidence>
<feature type="binding site" evidence="8">
    <location>
        <position position="100"/>
    </location>
    <ligand>
        <name>S-adenosyl-L-methionine</name>
        <dbReference type="ChEBI" id="CHEBI:59789"/>
    </ligand>
</feature>
<dbReference type="CDD" id="cd02440">
    <property type="entry name" value="AdoMet_MTases"/>
    <property type="match status" value="1"/>
</dbReference>
<dbReference type="PANTHER" id="PTHR10631:SF3">
    <property type="entry name" value="TRNA (GUANINE(26)-N(2))-DIMETHYLTRANSFERASE"/>
    <property type="match status" value="1"/>
</dbReference>
<keyword evidence="8" id="KW-0479">Metal-binding</keyword>
<comment type="similarity">
    <text evidence="8 9">Belongs to the class I-like SAM-binding methyltransferase superfamily. Trm1 family.</text>
</comment>
<protein>
    <recommendedName>
        <fullName evidence="7 8">tRNA (guanine(26)-N(2))-dimethyltransferase</fullName>
        <ecNumber evidence="7 8">2.1.1.216</ecNumber>
    </recommendedName>
    <alternativeName>
        <fullName evidence="8">tRNA 2,2-dimethylguanosine-26 methyltransferase</fullName>
    </alternativeName>
    <alternativeName>
        <fullName evidence="8">tRNA(guanine-26,N(2)-N(2)) methyltransferase</fullName>
    </alternativeName>
    <alternativeName>
        <fullName evidence="8">tRNA(m(2,2)G26)dimethyltransferase</fullName>
    </alternativeName>
</protein>
<dbReference type="PROSITE" id="PS51626">
    <property type="entry name" value="SAM_MT_TRM1"/>
    <property type="match status" value="1"/>
</dbReference>
<dbReference type="InterPro" id="IPR022923">
    <property type="entry name" value="TRM1_arc_bac"/>
</dbReference>
<evidence type="ECO:0000256" key="9">
    <source>
        <dbReference type="PROSITE-ProRule" id="PRU00958"/>
    </source>
</evidence>
<evidence type="ECO:0000256" key="6">
    <source>
        <dbReference type="ARBA" id="ARBA00022884"/>
    </source>
</evidence>
<feature type="binding site" evidence="8">
    <location>
        <position position="283"/>
    </location>
    <ligand>
        <name>Zn(2+)</name>
        <dbReference type="ChEBI" id="CHEBI:29105"/>
    </ligand>
</feature>
<dbReference type="GO" id="GO:0002940">
    <property type="term" value="P:tRNA N2-guanine methylation"/>
    <property type="evidence" value="ECO:0007669"/>
    <property type="project" value="TreeGrafter"/>
</dbReference>
<name>A0A0V8RTE2_PYROC</name>
<feature type="binding site" evidence="8">
    <location>
        <position position="53"/>
    </location>
    <ligand>
        <name>S-adenosyl-L-methionine</name>
        <dbReference type="ChEBI" id="CHEBI:59789"/>
    </ligand>
</feature>
<reference evidence="10 11" key="1">
    <citation type="submission" date="2015-11" db="EMBL/GenBank/DDBJ databases">
        <title>Genome sequence of Pyrodictium occultum PL-19, a marine hyperthermophilic archaeon isolated from Volcano, Italy.</title>
        <authorList>
            <person name="Utturkar S."/>
            <person name="Huber H."/>
            <person name="Leptihn S."/>
            <person name="Brown S."/>
            <person name="Stetter K.O."/>
            <person name="Podar M."/>
        </authorList>
    </citation>
    <scope>NUCLEOTIDE SEQUENCE [LARGE SCALE GENOMIC DNA]</scope>
    <source>
        <strain evidence="10 11">PL-19</strain>
    </source>
</reference>
<evidence type="ECO:0000256" key="4">
    <source>
        <dbReference type="ARBA" id="ARBA00022691"/>
    </source>
</evidence>
<feature type="binding site" evidence="8">
    <location>
        <position position="129"/>
    </location>
    <ligand>
        <name>S-adenosyl-L-methionine</name>
        <dbReference type="ChEBI" id="CHEBI:59789"/>
    </ligand>
</feature>
<gene>
    <name evidence="8" type="primary">trm1</name>
    <name evidence="10" type="ORF">CF15_00300</name>
</gene>
<dbReference type="GO" id="GO:0160104">
    <property type="term" value="F:tRNA (guanine(26)-N2)-dimethyltransferase activity"/>
    <property type="evidence" value="ECO:0007669"/>
    <property type="project" value="UniProtKB-UniRule"/>
</dbReference>
<evidence type="ECO:0000313" key="11">
    <source>
        <dbReference type="Proteomes" id="UP000053352"/>
    </source>
</evidence>
<dbReference type="GO" id="GO:0046872">
    <property type="term" value="F:metal ion binding"/>
    <property type="evidence" value="ECO:0007669"/>
    <property type="project" value="UniProtKB-KW"/>
</dbReference>
<evidence type="ECO:0000256" key="1">
    <source>
        <dbReference type="ARBA" id="ARBA00022555"/>
    </source>
</evidence>
<dbReference type="InterPro" id="IPR042296">
    <property type="entry name" value="tRNA_met_Trm1_C"/>
</dbReference>
<feature type="binding site" evidence="8">
    <location>
        <position position="280"/>
    </location>
    <ligand>
        <name>Zn(2+)</name>
        <dbReference type="ChEBI" id="CHEBI:29105"/>
    </ligand>
</feature>
<dbReference type="PANTHER" id="PTHR10631">
    <property type="entry name" value="N 2 ,N 2 -DIMETHYLGUANOSINE TRNA METHYLTRANSFERASE"/>
    <property type="match status" value="1"/>
</dbReference>
<keyword evidence="3 8" id="KW-0808">Transferase</keyword>
<feature type="binding site" evidence="8">
    <location>
        <position position="267"/>
    </location>
    <ligand>
        <name>Zn(2+)</name>
        <dbReference type="ChEBI" id="CHEBI:29105"/>
    </ligand>
</feature>
<dbReference type="STRING" id="2309.CF15_00300"/>
<dbReference type="RefSeq" id="WP_058370022.1">
    <property type="nucleotide sequence ID" value="NZ_LNTB01000001.1"/>
</dbReference>
<evidence type="ECO:0000256" key="7">
    <source>
        <dbReference type="ARBA" id="ARBA00039099"/>
    </source>
</evidence>
<dbReference type="EMBL" id="LNTB01000001">
    <property type="protein sequence ID" value="KSW11349.1"/>
    <property type="molecule type" value="Genomic_DNA"/>
</dbReference>
<dbReference type="HAMAP" id="MF_00290">
    <property type="entry name" value="tRNA_dimethyltr_TRM1"/>
    <property type="match status" value="1"/>
</dbReference>
<evidence type="ECO:0000256" key="3">
    <source>
        <dbReference type="ARBA" id="ARBA00022679"/>
    </source>
</evidence>
<dbReference type="Gene3D" id="3.40.50.150">
    <property type="entry name" value="Vaccinia Virus protein VP39"/>
    <property type="match status" value="1"/>
</dbReference>
<comment type="caution">
    <text evidence="10">The sequence shown here is derived from an EMBL/GenBank/DDBJ whole genome shotgun (WGS) entry which is preliminary data.</text>
</comment>
<keyword evidence="5 8" id="KW-0819">tRNA processing</keyword>
<dbReference type="Pfam" id="PF02005">
    <property type="entry name" value="TRM"/>
    <property type="match status" value="1"/>
</dbReference>
<comment type="function">
    <text evidence="8">Dimethylates a single guanine residue at position 26 of a number of tRNAs using S-adenosyl-L-methionine as donor of the methyl groups.</text>
</comment>
<proteinExistence type="inferred from homology"/>
<dbReference type="AlphaFoldDB" id="A0A0V8RTE2"/>
<dbReference type="EC" id="2.1.1.216" evidence="7 8"/>